<dbReference type="SUPFAM" id="SSF53448">
    <property type="entry name" value="Nucleotide-diphospho-sugar transferases"/>
    <property type="match status" value="1"/>
</dbReference>
<organism evidence="6 7">
    <name type="scientific">Clarias magur</name>
    <name type="common">Asian catfish</name>
    <name type="synonym">Macropteronotus magur</name>
    <dbReference type="NCBI Taxonomy" id="1594786"/>
    <lineage>
        <taxon>Eukaryota</taxon>
        <taxon>Metazoa</taxon>
        <taxon>Chordata</taxon>
        <taxon>Craniata</taxon>
        <taxon>Vertebrata</taxon>
        <taxon>Euteleostomi</taxon>
        <taxon>Actinopterygii</taxon>
        <taxon>Neopterygii</taxon>
        <taxon>Teleostei</taxon>
        <taxon>Ostariophysi</taxon>
        <taxon>Siluriformes</taxon>
        <taxon>Clariidae</taxon>
        <taxon>Clarias</taxon>
    </lineage>
</organism>
<dbReference type="EMBL" id="QNUK01000619">
    <property type="protein sequence ID" value="KAF5891046.1"/>
    <property type="molecule type" value="Genomic_DNA"/>
</dbReference>
<dbReference type="GO" id="GO:0016020">
    <property type="term" value="C:membrane"/>
    <property type="evidence" value="ECO:0007669"/>
    <property type="project" value="UniProtKB-SubCell"/>
</dbReference>
<evidence type="ECO:0000256" key="5">
    <source>
        <dbReference type="ARBA" id="ARBA00022679"/>
    </source>
</evidence>
<comment type="subcellular location">
    <subcellularLocation>
        <location evidence="2">Membrane</location>
        <topology evidence="2">Single-pass type II membrane protein</topology>
    </subcellularLocation>
</comment>
<evidence type="ECO:0000313" key="7">
    <source>
        <dbReference type="Proteomes" id="UP000727407"/>
    </source>
</evidence>
<accession>A0A8J4WU25</accession>
<dbReference type="PANTHER" id="PTHR10462">
    <property type="entry name" value="GLYCOSYLTRANSFERASE-RELATED"/>
    <property type="match status" value="1"/>
</dbReference>
<evidence type="ECO:0000313" key="6">
    <source>
        <dbReference type="EMBL" id="KAF5891046.1"/>
    </source>
</evidence>
<name>A0A8J4WU25_CLAMG</name>
<comment type="similarity">
    <text evidence="3">Belongs to the glycosyltransferase 6 family.</text>
</comment>
<dbReference type="Gene3D" id="3.90.550.10">
    <property type="entry name" value="Spore Coat Polysaccharide Biosynthesis Protein SpsA, Chain A"/>
    <property type="match status" value="1"/>
</dbReference>
<dbReference type="InterPro" id="IPR029044">
    <property type="entry name" value="Nucleotide-diphossugar_trans"/>
</dbReference>
<dbReference type="Proteomes" id="UP000727407">
    <property type="component" value="Unassembled WGS sequence"/>
</dbReference>
<gene>
    <name evidence="6" type="primary">gbgt1</name>
    <name evidence="6" type="ORF">DAT39_019250</name>
</gene>
<evidence type="ECO:0000256" key="3">
    <source>
        <dbReference type="ARBA" id="ARBA00010413"/>
    </source>
</evidence>
<proteinExistence type="inferred from homology"/>
<protein>
    <submittedName>
        <fullName evidence="6">Globoside alpha-1,3-N-acetylgalactosaminyltransferase 1-like isoform X1</fullName>
    </submittedName>
</protein>
<dbReference type="Pfam" id="PF03414">
    <property type="entry name" value="Glyco_transf_6"/>
    <property type="match status" value="1"/>
</dbReference>
<dbReference type="GO" id="GO:0005794">
    <property type="term" value="C:Golgi apparatus"/>
    <property type="evidence" value="ECO:0007669"/>
    <property type="project" value="TreeGrafter"/>
</dbReference>
<keyword evidence="5" id="KW-0808">Transferase</keyword>
<feature type="non-terminal residue" evidence="6">
    <location>
        <position position="73"/>
    </location>
</feature>
<keyword evidence="7" id="KW-1185">Reference proteome</keyword>
<evidence type="ECO:0000256" key="4">
    <source>
        <dbReference type="ARBA" id="ARBA00022676"/>
    </source>
</evidence>
<dbReference type="GO" id="GO:0031982">
    <property type="term" value="C:vesicle"/>
    <property type="evidence" value="ECO:0007669"/>
    <property type="project" value="TreeGrafter"/>
</dbReference>
<dbReference type="GO" id="GO:0005975">
    <property type="term" value="P:carbohydrate metabolic process"/>
    <property type="evidence" value="ECO:0007669"/>
    <property type="project" value="InterPro"/>
</dbReference>
<dbReference type="GO" id="GO:0016758">
    <property type="term" value="F:hexosyltransferase activity"/>
    <property type="evidence" value="ECO:0007669"/>
    <property type="project" value="InterPro"/>
</dbReference>
<evidence type="ECO:0000256" key="1">
    <source>
        <dbReference type="ARBA" id="ARBA00001936"/>
    </source>
</evidence>
<dbReference type="AlphaFoldDB" id="A0A8J4WU25"/>
<keyword evidence="4" id="KW-0328">Glycosyltransferase</keyword>
<reference evidence="6" key="1">
    <citation type="submission" date="2020-07" db="EMBL/GenBank/DDBJ databases">
        <title>Clarias magur genome sequencing, assembly and annotation.</title>
        <authorList>
            <person name="Kushwaha B."/>
            <person name="Kumar R."/>
            <person name="Das P."/>
            <person name="Joshi C.G."/>
            <person name="Kumar D."/>
            <person name="Nagpure N.S."/>
            <person name="Pandey M."/>
            <person name="Agarwal S."/>
            <person name="Srivastava S."/>
            <person name="Singh M."/>
            <person name="Sahoo L."/>
            <person name="Jayasankar P."/>
            <person name="Meher P.K."/>
            <person name="Koringa P.G."/>
            <person name="Iquebal M.A."/>
            <person name="Das S.P."/>
            <person name="Bit A."/>
            <person name="Patnaik S."/>
            <person name="Patel N."/>
            <person name="Shah T.M."/>
            <person name="Hinsu A."/>
            <person name="Jena J.K."/>
        </authorList>
    </citation>
    <scope>NUCLEOTIDE SEQUENCE</scope>
    <source>
        <strain evidence="6">CIFAMagur01</strain>
        <tissue evidence="6">Testis</tissue>
    </source>
</reference>
<sequence length="73" mass="8016">YKEVKIQEANKDLLFPEGITSNQPSTSNSRPDVATTTPWLAPIVWEGTFDSSVIDAIYMRQNITVAATVFALG</sequence>
<dbReference type="OrthoDB" id="8948753at2759"/>
<comment type="cofactor">
    <cofactor evidence="1">
        <name>Mn(2+)</name>
        <dbReference type="ChEBI" id="CHEBI:29035"/>
    </cofactor>
</comment>
<evidence type="ECO:0000256" key="2">
    <source>
        <dbReference type="ARBA" id="ARBA00004606"/>
    </source>
</evidence>
<feature type="non-terminal residue" evidence="6">
    <location>
        <position position="1"/>
    </location>
</feature>
<dbReference type="InterPro" id="IPR005076">
    <property type="entry name" value="Glyco_trans_6"/>
</dbReference>
<dbReference type="PANTHER" id="PTHR10462:SF49">
    <property type="entry name" value="GLOBOSIDE ALPHA-1,3-N-ACETYLGALACTOSAMINYLTRANSFERASE 1"/>
    <property type="match status" value="1"/>
</dbReference>
<comment type="caution">
    <text evidence="6">The sequence shown here is derived from an EMBL/GenBank/DDBJ whole genome shotgun (WGS) entry which is preliminary data.</text>
</comment>